<sequence>MDFSYKHRIADEILVGKLASKGAVLIEGLKWCGKTTTARMHAKSVLLMDEERQNNIALADFAPSALLDGETPRLIDEWQLAPKLWDAVRLEVDKRQKMGQFILTGSTTPYSREEIHHSGTGRFTRLLMRTMSLFESLDSNGSVSLKGLFESPSQIRGKAEIDIRKLAYLVCRGGWPMAISLSESDSLKQAFDYVDALIEWDLKRLGGIFSNTQRARKIMRCYARQQGTQVSDNKLLDDIASGASGAFSIKALGTFLAALNDMFVIEEMPAWSPNLRSKTAIRKANTRYFSDPSIATASLGLGPGDLLSDLNTFGLLFEALAIRDLRIYAEALDGSVYHYRDKSGLECDAVIHLRNGKYGLAEIKLGGDRLIEEGVRNLKKLSSTIDFEKMGAPSFLAVITGVGDYAYMNGDGVCIVPIGALRD</sequence>
<keyword evidence="3" id="KW-0547">Nucleotide-binding</keyword>
<dbReference type="InterPro" id="IPR027417">
    <property type="entry name" value="P-loop_NTPase"/>
</dbReference>
<proteinExistence type="predicted"/>
<evidence type="ECO:0000313" key="4">
    <source>
        <dbReference type="Proteomes" id="UP000823634"/>
    </source>
</evidence>
<feature type="domain" description="DUF4143" evidence="2">
    <location>
        <begin position="201"/>
        <end position="365"/>
    </location>
</feature>
<organism evidence="3 4">
    <name type="scientific">Candidatus Alloenteromonas pullistercoris</name>
    <dbReference type="NCBI Taxonomy" id="2840785"/>
    <lineage>
        <taxon>Bacteria</taxon>
        <taxon>Bacillati</taxon>
        <taxon>Bacillota</taxon>
        <taxon>Bacillota incertae sedis</taxon>
        <taxon>Candidatus Alloenteromonas</taxon>
    </lineage>
</organism>
<reference evidence="3" key="2">
    <citation type="journal article" date="2021" name="PeerJ">
        <title>Extensive microbial diversity within the chicken gut microbiome revealed by metagenomics and culture.</title>
        <authorList>
            <person name="Gilroy R."/>
            <person name="Ravi A."/>
            <person name="Getino M."/>
            <person name="Pursley I."/>
            <person name="Horton D.L."/>
            <person name="Alikhan N.F."/>
            <person name="Baker D."/>
            <person name="Gharbi K."/>
            <person name="Hall N."/>
            <person name="Watson M."/>
            <person name="Adriaenssens E.M."/>
            <person name="Foster-Nyarko E."/>
            <person name="Jarju S."/>
            <person name="Secka A."/>
            <person name="Antonio M."/>
            <person name="Oren A."/>
            <person name="Chaudhuri R.R."/>
            <person name="La Ragione R."/>
            <person name="Hildebrand F."/>
            <person name="Pallen M.J."/>
        </authorList>
    </citation>
    <scope>NUCLEOTIDE SEQUENCE</scope>
    <source>
        <strain evidence="3">17113</strain>
    </source>
</reference>
<dbReference type="PANTHER" id="PTHR43566:SF2">
    <property type="entry name" value="DUF4143 DOMAIN-CONTAINING PROTEIN"/>
    <property type="match status" value="1"/>
</dbReference>
<dbReference type="SUPFAM" id="SSF52540">
    <property type="entry name" value="P-loop containing nucleoside triphosphate hydrolases"/>
    <property type="match status" value="1"/>
</dbReference>
<evidence type="ECO:0000259" key="2">
    <source>
        <dbReference type="Pfam" id="PF13635"/>
    </source>
</evidence>
<dbReference type="GO" id="GO:0005524">
    <property type="term" value="F:ATP binding"/>
    <property type="evidence" value="ECO:0007669"/>
    <property type="project" value="UniProtKB-KW"/>
</dbReference>
<dbReference type="PANTHER" id="PTHR43566">
    <property type="entry name" value="CONSERVED PROTEIN"/>
    <property type="match status" value="1"/>
</dbReference>
<dbReference type="InterPro" id="IPR025420">
    <property type="entry name" value="DUF4143"/>
</dbReference>
<protein>
    <submittedName>
        <fullName evidence="3">ATP-binding protein</fullName>
    </submittedName>
</protein>
<dbReference type="EMBL" id="JADINA010000033">
    <property type="protein sequence ID" value="MBO8426707.1"/>
    <property type="molecule type" value="Genomic_DNA"/>
</dbReference>
<accession>A0A9D9DFK0</accession>
<gene>
    <name evidence="3" type="ORF">IAC61_05285</name>
</gene>
<evidence type="ECO:0000313" key="3">
    <source>
        <dbReference type="EMBL" id="MBO8426707.1"/>
    </source>
</evidence>
<dbReference type="Pfam" id="PF13635">
    <property type="entry name" value="DUF4143"/>
    <property type="match status" value="1"/>
</dbReference>
<dbReference type="Pfam" id="PF13173">
    <property type="entry name" value="AAA_14"/>
    <property type="match status" value="1"/>
</dbReference>
<dbReference type="InterPro" id="IPR041682">
    <property type="entry name" value="AAA_14"/>
</dbReference>
<evidence type="ECO:0000259" key="1">
    <source>
        <dbReference type="Pfam" id="PF13173"/>
    </source>
</evidence>
<reference evidence="3" key="1">
    <citation type="submission" date="2020-10" db="EMBL/GenBank/DDBJ databases">
        <authorList>
            <person name="Gilroy R."/>
        </authorList>
    </citation>
    <scope>NUCLEOTIDE SEQUENCE</scope>
    <source>
        <strain evidence="3">17113</strain>
    </source>
</reference>
<dbReference type="Proteomes" id="UP000823634">
    <property type="component" value="Unassembled WGS sequence"/>
</dbReference>
<dbReference type="AlphaFoldDB" id="A0A9D9DFK0"/>
<comment type="caution">
    <text evidence="3">The sequence shown here is derived from an EMBL/GenBank/DDBJ whole genome shotgun (WGS) entry which is preliminary data.</text>
</comment>
<feature type="domain" description="AAA" evidence="1">
    <location>
        <begin position="22"/>
        <end position="136"/>
    </location>
</feature>
<name>A0A9D9DFK0_9FIRM</name>
<keyword evidence="3" id="KW-0067">ATP-binding</keyword>